<evidence type="ECO:0000256" key="1">
    <source>
        <dbReference type="SAM" id="MobiDB-lite"/>
    </source>
</evidence>
<keyword evidence="2" id="KW-0812">Transmembrane</keyword>
<accession>S8EYV8</accession>
<evidence type="ECO:0000256" key="2">
    <source>
        <dbReference type="SAM" id="Phobius"/>
    </source>
</evidence>
<proteinExistence type="predicted"/>
<dbReference type="Pfam" id="PF20152">
    <property type="entry name" value="DUF6534"/>
    <property type="match status" value="1"/>
</dbReference>
<evidence type="ECO:0000259" key="3">
    <source>
        <dbReference type="Pfam" id="PF20152"/>
    </source>
</evidence>
<dbReference type="STRING" id="743788.S8EYV8"/>
<feature type="transmembrane region" description="Helical" evidence="2">
    <location>
        <begin position="205"/>
        <end position="227"/>
    </location>
</feature>
<dbReference type="OrthoDB" id="3206554at2759"/>
<feature type="domain" description="DUF6534" evidence="3">
    <location>
        <begin position="169"/>
        <end position="259"/>
    </location>
</feature>
<organism evidence="4 5">
    <name type="scientific">Fomitopsis schrenkii</name>
    <name type="common">Brown rot fungus</name>
    <dbReference type="NCBI Taxonomy" id="2126942"/>
    <lineage>
        <taxon>Eukaryota</taxon>
        <taxon>Fungi</taxon>
        <taxon>Dikarya</taxon>
        <taxon>Basidiomycota</taxon>
        <taxon>Agaricomycotina</taxon>
        <taxon>Agaricomycetes</taxon>
        <taxon>Polyporales</taxon>
        <taxon>Fomitopsis</taxon>
    </lineage>
</organism>
<feature type="region of interest" description="Disordered" evidence="1">
    <location>
        <begin position="269"/>
        <end position="293"/>
    </location>
</feature>
<feature type="transmembrane region" description="Helical" evidence="2">
    <location>
        <begin position="121"/>
        <end position="146"/>
    </location>
</feature>
<feature type="transmembrane region" description="Helical" evidence="2">
    <location>
        <begin position="12"/>
        <end position="38"/>
    </location>
</feature>
<keyword evidence="5" id="KW-1185">Reference proteome</keyword>
<keyword evidence="2" id="KW-0472">Membrane</keyword>
<keyword evidence="2" id="KW-1133">Transmembrane helix</keyword>
<dbReference type="HOGENOM" id="CLU_046025_0_0_1"/>
<name>S8EYV8_FOMSC</name>
<feature type="transmembrane region" description="Helical" evidence="2">
    <location>
        <begin position="158"/>
        <end position="184"/>
    </location>
</feature>
<gene>
    <name evidence="4" type="ORF">FOMPIDRAFT_1026104</name>
</gene>
<feature type="transmembrane region" description="Helical" evidence="2">
    <location>
        <begin position="87"/>
        <end position="109"/>
    </location>
</feature>
<evidence type="ECO:0000313" key="4">
    <source>
        <dbReference type="EMBL" id="EPS94690.1"/>
    </source>
</evidence>
<dbReference type="eggNOG" id="ENOG502SH62">
    <property type="taxonomic scope" value="Eukaryota"/>
</dbReference>
<dbReference type="PANTHER" id="PTHR40465">
    <property type="entry name" value="CHROMOSOME 1, WHOLE GENOME SHOTGUN SEQUENCE"/>
    <property type="match status" value="1"/>
</dbReference>
<dbReference type="PANTHER" id="PTHR40465:SF1">
    <property type="entry name" value="DUF6534 DOMAIN-CONTAINING PROTEIN"/>
    <property type="match status" value="1"/>
</dbReference>
<dbReference type="Proteomes" id="UP000015241">
    <property type="component" value="Unassembled WGS sequence"/>
</dbReference>
<dbReference type="EMBL" id="KE504225">
    <property type="protein sequence ID" value="EPS94690.1"/>
    <property type="molecule type" value="Genomic_DNA"/>
</dbReference>
<dbReference type="InterPro" id="IPR045339">
    <property type="entry name" value="DUF6534"/>
</dbReference>
<sequence>METVTYSNLKTSLASLIIGSLAATALSGVVTMQGIIYFRMFEGDGKGVKLIVFSIIVLDVLHSAMLWTADYGYFVTGFGNTNITDHVFWSVGVSIALTAITTVIVHLSFIYRLFRFSKGNYFICVPMAIIALCRVGSACTTAGEIIRLESFHAFYRHYRWLFTLGLTLSTALDIMITSGLCIFLRRSRSTGNGNSGRLDHILDSMTLYTVETGLVTCIATAVSLILWLAKPHALVYLGLHFAISKLYANSFLASMNARKLLRAQYASQSTTSGSGAVPPVFTNRHTRNSAQHDTLDLTGPKVQIAVDKMVEYDTDTIPMDTTRPSIQAW</sequence>
<reference evidence="4 5" key="1">
    <citation type="journal article" date="2012" name="Science">
        <title>The Paleozoic origin of enzymatic lignin decomposition reconstructed from 31 fungal genomes.</title>
        <authorList>
            <person name="Floudas D."/>
            <person name="Binder M."/>
            <person name="Riley R."/>
            <person name="Barry K."/>
            <person name="Blanchette R.A."/>
            <person name="Henrissat B."/>
            <person name="Martinez A.T."/>
            <person name="Otillar R."/>
            <person name="Spatafora J.W."/>
            <person name="Yadav J.S."/>
            <person name="Aerts A."/>
            <person name="Benoit I."/>
            <person name="Boyd A."/>
            <person name="Carlson A."/>
            <person name="Copeland A."/>
            <person name="Coutinho P.M."/>
            <person name="de Vries R.P."/>
            <person name="Ferreira P."/>
            <person name="Findley K."/>
            <person name="Foster B."/>
            <person name="Gaskell J."/>
            <person name="Glotzer D."/>
            <person name="Gorecki P."/>
            <person name="Heitman J."/>
            <person name="Hesse C."/>
            <person name="Hori C."/>
            <person name="Igarashi K."/>
            <person name="Jurgens J.A."/>
            <person name="Kallen N."/>
            <person name="Kersten P."/>
            <person name="Kohler A."/>
            <person name="Kuees U."/>
            <person name="Kumar T.K.A."/>
            <person name="Kuo A."/>
            <person name="LaButti K."/>
            <person name="Larrondo L.F."/>
            <person name="Lindquist E."/>
            <person name="Ling A."/>
            <person name="Lombard V."/>
            <person name="Lucas S."/>
            <person name="Lundell T."/>
            <person name="Martin R."/>
            <person name="McLaughlin D.J."/>
            <person name="Morgenstern I."/>
            <person name="Morin E."/>
            <person name="Murat C."/>
            <person name="Nagy L.G."/>
            <person name="Nolan M."/>
            <person name="Ohm R.A."/>
            <person name="Patyshakuliyeva A."/>
            <person name="Rokas A."/>
            <person name="Ruiz-Duenas F.J."/>
            <person name="Sabat G."/>
            <person name="Salamov A."/>
            <person name="Samejima M."/>
            <person name="Schmutz J."/>
            <person name="Slot J.C."/>
            <person name="St John F."/>
            <person name="Stenlid J."/>
            <person name="Sun H."/>
            <person name="Sun S."/>
            <person name="Syed K."/>
            <person name="Tsang A."/>
            <person name="Wiebenga A."/>
            <person name="Young D."/>
            <person name="Pisabarro A."/>
            <person name="Eastwood D.C."/>
            <person name="Martin F."/>
            <person name="Cullen D."/>
            <person name="Grigoriev I.V."/>
            <person name="Hibbett D.S."/>
        </authorList>
    </citation>
    <scope>NUCLEOTIDE SEQUENCE</scope>
    <source>
        <strain evidence="5">FP-58527</strain>
    </source>
</reference>
<dbReference type="InParanoid" id="S8EYV8"/>
<feature type="transmembrane region" description="Helical" evidence="2">
    <location>
        <begin position="233"/>
        <end position="252"/>
    </location>
</feature>
<dbReference type="AlphaFoldDB" id="S8EYV8"/>
<feature type="transmembrane region" description="Helical" evidence="2">
    <location>
        <begin position="50"/>
        <end position="67"/>
    </location>
</feature>
<protein>
    <recommendedName>
        <fullName evidence="3">DUF6534 domain-containing protein</fullName>
    </recommendedName>
</protein>
<evidence type="ECO:0000313" key="5">
    <source>
        <dbReference type="Proteomes" id="UP000015241"/>
    </source>
</evidence>